<dbReference type="eggNOG" id="COG3595">
    <property type="taxonomic scope" value="Bacteria"/>
</dbReference>
<feature type="region of interest" description="Disordered" evidence="1">
    <location>
        <begin position="275"/>
        <end position="302"/>
    </location>
</feature>
<organism evidence="3 4">
    <name type="scientific">Gluconobacter morbifer G707</name>
    <dbReference type="NCBI Taxonomy" id="1088869"/>
    <lineage>
        <taxon>Bacteria</taxon>
        <taxon>Pseudomonadati</taxon>
        <taxon>Pseudomonadota</taxon>
        <taxon>Alphaproteobacteria</taxon>
        <taxon>Acetobacterales</taxon>
        <taxon>Acetobacteraceae</taxon>
        <taxon>Gluconobacter</taxon>
    </lineage>
</organism>
<dbReference type="Gene3D" id="2.160.20.120">
    <property type="match status" value="1"/>
</dbReference>
<comment type="caution">
    <text evidence="3">The sequence shown here is derived from an EMBL/GenBank/DDBJ whole genome shotgun (WGS) entry which is preliminary data.</text>
</comment>
<feature type="compositionally biased region" description="Pro residues" evidence="1">
    <location>
        <begin position="282"/>
        <end position="296"/>
    </location>
</feature>
<dbReference type="STRING" id="1088869.GMO_18150"/>
<dbReference type="RefSeq" id="WP_008851962.1">
    <property type="nucleotide sequence ID" value="NZ_AGQV01000005.1"/>
</dbReference>
<protein>
    <submittedName>
        <fullName evidence="3">Uncharacterized protein</fullName>
    </submittedName>
</protein>
<feature type="signal peptide" evidence="2">
    <location>
        <begin position="1"/>
        <end position="25"/>
    </location>
</feature>
<dbReference type="Proteomes" id="UP000004949">
    <property type="component" value="Unassembled WGS sequence"/>
</dbReference>
<dbReference type="PATRIC" id="fig|1088869.3.peg.1810"/>
<dbReference type="OrthoDB" id="7359894at2"/>
<name>G6XJE3_9PROT</name>
<sequence length="447" mass="48173">MIPRRFLPATLLAAAGLLSFHPAGADTLTLGPTCLSRLTVLGGEVPRVISGPEDLLRSRGKTTSFHLPVHDCGDLDSATIQIRRGTDIHLASGHGRTDYTINGVDGDLSGTTANGEVEADSVRTLNLNIHGSGDISLGSATGPVTIRSFSSGNLTLSSLSTPSASIMAMGTGHIRLLGGNIGNLRIRTYGSTTITAHVTAQDADLETLGSGNIILDRVTDNLRTGVFGSGSLHVRNQEGARATTTAAPEKSSMFSDIVSDVMDAFQPDWDATTVSAHDSTLPAPPAPPAPPSPPRPVTVTLTASDDSHHPVLKIILEVLLIIWAVKAWRRYRATGEYPFTNATDRLARGYALFRQQFHQQGSEPRSVGQQVGLFWQTLRTALREDRQYRQAQTAGAPLPAGHPLARLQDRLNRMEPRISRIEHFVTSPEFALERQFHDLEHPQSRHG</sequence>
<keyword evidence="4" id="KW-1185">Reference proteome</keyword>
<evidence type="ECO:0000256" key="1">
    <source>
        <dbReference type="SAM" id="MobiDB-lite"/>
    </source>
</evidence>
<feature type="chain" id="PRO_5003489726" evidence="2">
    <location>
        <begin position="26"/>
        <end position="447"/>
    </location>
</feature>
<evidence type="ECO:0000313" key="4">
    <source>
        <dbReference type="Proteomes" id="UP000004949"/>
    </source>
</evidence>
<keyword evidence="2" id="KW-0732">Signal</keyword>
<evidence type="ECO:0000256" key="2">
    <source>
        <dbReference type="SAM" id="SignalP"/>
    </source>
</evidence>
<dbReference type="AlphaFoldDB" id="G6XJE3"/>
<proteinExistence type="predicted"/>
<gene>
    <name evidence="3" type="ORF">GMO_18150</name>
</gene>
<dbReference type="EMBL" id="AGQV01000005">
    <property type="protein sequence ID" value="EHH68048.1"/>
    <property type="molecule type" value="Genomic_DNA"/>
</dbReference>
<reference evidence="3 4" key="1">
    <citation type="submission" date="2011-10" db="EMBL/GenBank/DDBJ databases">
        <title>Genome sequence of Gluconobacter morbifer G707, isolated from Drosophila gut.</title>
        <authorList>
            <person name="Lee W.-J."/>
            <person name="Kim E.-K."/>
        </authorList>
    </citation>
    <scope>NUCLEOTIDE SEQUENCE [LARGE SCALE GENOMIC DNA]</scope>
    <source>
        <strain evidence="3 4">G707</strain>
    </source>
</reference>
<accession>G6XJE3</accession>
<evidence type="ECO:0000313" key="3">
    <source>
        <dbReference type="EMBL" id="EHH68048.1"/>
    </source>
</evidence>